<organism evidence="2 3">
    <name type="scientific">Williamsia sterculiae</name>
    <dbReference type="NCBI Taxonomy" id="1344003"/>
    <lineage>
        <taxon>Bacteria</taxon>
        <taxon>Bacillati</taxon>
        <taxon>Actinomycetota</taxon>
        <taxon>Actinomycetes</taxon>
        <taxon>Mycobacteriales</taxon>
        <taxon>Nocardiaceae</taxon>
        <taxon>Williamsia</taxon>
    </lineage>
</organism>
<dbReference type="STRING" id="1344003.SAMN05445060_4080"/>
<keyword evidence="3" id="KW-1185">Reference proteome</keyword>
<dbReference type="RefSeq" id="WP_076482869.1">
    <property type="nucleotide sequence ID" value="NZ_FTNT01000016.1"/>
</dbReference>
<dbReference type="EMBL" id="FTNT01000016">
    <property type="protein sequence ID" value="SIS23228.1"/>
    <property type="molecule type" value="Genomic_DNA"/>
</dbReference>
<accession>A0A1N7HET4</accession>
<reference evidence="2 3" key="1">
    <citation type="submission" date="2017-01" db="EMBL/GenBank/DDBJ databases">
        <authorList>
            <person name="Mah S.A."/>
            <person name="Swanson W.J."/>
            <person name="Moy G.W."/>
            <person name="Vacquier V.D."/>
        </authorList>
    </citation>
    <scope>NUCLEOTIDE SEQUENCE [LARGE SCALE GENOMIC DNA]</scope>
    <source>
        <strain evidence="2 3">CPCC 203464</strain>
    </source>
</reference>
<evidence type="ECO:0000313" key="3">
    <source>
        <dbReference type="Proteomes" id="UP000186218"/>
    </source>
</evidence>
<protein>
    <submittedName>
        <fullName evidence="2">Uncharacterized protein</fullName>
    </submittedName>
</protein>
<name>A0A1N7HET4_9NOCA</name>
<feature type="region of interest" description="Disordered" evidence="1">
    <location>
        <begin position="102"/>
        <end position="123"/>
    </location>
</feature>
<dbReference type="AlphaFoldDB" id="A0A1N7HET4"/>
<gene>
    <name evidence="2" type="ORF">SAMN05445060_4080</name>
</gene>
<proteinExistence type="predicted"/>
<evidence type="ECO:0000256" key="1">
    <source>
        <dbReference type="SAM" id="MobiDB-lite"/>
    </source>
</evidence>
<sequence>MGLHLRRRRPRSTPTTITGWTPGVSLEDGWWRVAVYDTAADALSGYATLADDETTTVVFERVTDAHRAAGGLSSTQVAHLEGYNALTDQWCIAVEPSDHDIAELGPDVDDQTIAPAAGQDRTR</sequence>
<evidence type="ECO:0000313" key="2">
    <source>
        <dbReference type="EMBL" id="SIS23228.1"/>
    </source>
</evidence>
<dbReference type="Proteomes" id="UP000186218">
    <property type="component" value="Unassembled WGS sequence"/>
</dbReference>